<dbReference type="RefSeq" id="WP_379321614.1">
    <property type="nucleotide sequence ID" value="NZ_JBHTLM010000026.1"/>
</dbReference>
<name>A0ABW3S328_9BACL</name>
<dbReference type="Proteomes" id="UP001597262">
    <property type="component" value="Unassembled WGS sequence"/>
</dbReference>
<accession>A0ABW3S328</accession>
<sequence length="81" mass="9358">MLVQWLEPVIETKSDEINDEIINNEESQLYEQLVTIVKQNGMLNSDDAIDIENVFLLAIRKAVYIAYKKGLTDGINIYRKI</sequence>
<gene>
    <name evidence="1" type="ORF">ACFQ3W_23245</name>
</gene>
<proteinExistence type="predicted"/>
<dbReference type="EMBL" id="JBHTLM010000026">
    <property type="protein sequence ID" value="MFD1179188.1"/>
    <property type="molecule type" value="Genomic_DNA"/>
</dbReference>
<evidence type="ECO:0000313" key="2">
    <source>
        <dbReference type="Proteomes" id="UP001597262"/>
    </source>
</evidence>
<keyword evidence="2" id="KW-1185">Reference proteome</keyword>
<reference evidence="2" key="1">
    <citation type="journal article" date="2019" name="Int. J. Syst. Evol. Microbiol.">
        <title>The Global Catalogue of Microorganisms (GCM) 10K type strain sequencing project: providing services to taxonomists for standard genome sequencing and annotation.</title>
        <authorList>
            <consortium name="The Broad Institute Genomics Platform"/>
            <consortium name="The Broad Institute Genome Sequencing Center for Infectious Disease"/>
            <person name="Wu L."/>
            <person name="Ma J."/>
        </authorList>
    </citation>
    <scope>NUCLEOTIDE SEQUENCE [LARGE SCALE GENOMIC DNA]</scope>
    <source>
        <strain evidence="2">CCUG 59189</strain>
    </source>
</reference>
<comment type="caution">
    <text evidence="1">The sequence shown here is derived from an EMBL/GenBank/DDBJ whole genome shotgun (WGS) entry which is preliminary data.</text>
</comment>
<evidence type="ECO:0000313" key="1">
    <source>
        <dbReference type="EMBL" id="MFD1179188.1"/>
    </source>
</evidence>
<protein>
    <submittedName>
        <fullName evidence="1">Uncharacterized protein</fullName>
    </submittedName>
</protein>
<organism evidence="1 2">
    <name type="scientific">Paenibacillus puldeungensis</name>
    <dbReference type="NCBI Taxonomy" id="696536"/>
    <lineage>
        <taxon>Bacteria</taxon>
        <taxon>Bacillati</taxon>
        <taxon>Bacillota</taxon>
        <taxon>Bacilli</taxon>
        <taxon>Bacillales</taxon>
        <taxon>Paenibacillaceae</taxon>
        <taxon>Paenibacillus</taxon>
    </lineage>
</organism>